<sequence>MLALAVVAVVVARSFTAIGEWAADAPQHVPAPLDPGGTGVSTQTKRLCAG</sequence>
<feature type="signal peptide" evidence="2">
    <location>
        <begin position="1"/>
        <end position="22"/>
    </location>
</feature>
<dbReference type="EMBL" id="CP142149">
    <property type="protein sequence ID" value="WSE26911.1"/>
    <property type="molecule type" value="Genomic_DNA"/>
</dbReference>
<name>A0ABZ1HXP5_9PSEU</name>
<feature type="compositionally biased region" description="Polar residues" evidence="1">
    <location>
        <begin position="40"/>
        <end position="50"/>
    </location>
</feature>
<dbReference type="Proteomes" id="UP001330812">
    <property type="component" value="Chromosome"/>
</dbReference>
<feature type="chain" id="PRO_5045191397" evidence="2">
    <location>
        <begin position="23"/>
        <end position="50"/>
    </location>
</feature>
<proteinExistence type="predicted"/>
<feature type="region of interest" description="Disordered" evidence="1">
    <location>
        <begin position="26"/>
        <end position="50"/>
    </location>
</feature>
<evidence type="ECO:0000313" key="3">
    <source>
        <dbReference type="EMBL" id="WSE26911.1"/>
    </source>
</evidence>
<evidence type="ECO:0000313" key="4">
    <source>
        <dbReference type="Proteomes" id="UP001330812"/>
    </source>
</evidence>
<protein>
    <submittedName>
        <fullName evidence="3">Uncharacterized protein</fullName>
    </submittedName>
</protein>
<keyword evidence="2" id="KW-0732">Signal</keyword>
<accession>A0ABZ1HXP5</accession>
<organism evidence="3 4">
    <name type="scientific">Amycolatopsis rhabdoformis</name>
    <dbReference type="NCBI Taxonomy" id="1448059"/>
    <lineage>
        <taxon>Bacteria</taxon>
        <taxon>Bacillati</taxon>
        <taxon>Actinomycetota</taxon>
        <taxon>Actinomycetes</taxon>
        <taxon>Pseudonocardiales</taxon>
        <taxon>Pseudonocardiaceae</taxon>
        <taxon>Amycolatopsis</taxon>
    </lineage>
</organism>
<evidence type="ECO:0000256" key="1">
    <source>
        <dbReference type="SAM" id="MobiDB-lite"/>
    </source>
</evidence>
<gene>
    <name evidence="3" type="ORF">VSH64_29025</name>
</gene>
<reference evidence="3 4" key="1">
    <citation type="journal article" date="2015" name="Int. J. Syst. Evol. Microbiol.">
        <title>Amycolatopsis rhabdoformis sp. nov., an actinomycete isolated from a tropical forest soil.</title>
        <authorList>
            <person name="Souza W.R."/>
            <person name="Silva R.E."/>
            <person name="Goodfellow M."/>
            <person name="Busarakam K."/>
            <person name="Figueiro F.S."/>
            <person name="Ferreira D."/>
            <person name="Rodrigues-Filho E."/>
            <person name="Moraes L.A.B."/>
            <person name="Zucchi T.D."/>
        </authorList>
    </citation>
    <scope>NUCLEOTIDE SEQUENCE [LARGE SCALE GENOMIC DNA]</scope>
    <source>
        <strain evidence="3 4">NCIMB 14900</strain>
    </source>
</reference>
<keyword evidence="4" id="KW-1185">Reference proteome</keyword>
<dbReference type="RefSeq" id="WP_326565902.1">
    <property type="nucleotide sequence ID" value="NZ_CP142149.1"/>
</dbReference>
<evidence type="ECO:0000256" key="2">
    <source>
        <dbReference type="SAM" id="SignalP"/>
    </source>
</evidence>